<feature type="chain" id="PRO_5024416682" description="DUF4402 domain-containing protein" evidence="1">
    <location>
        <begin position="29"/>
        <end position="169"/>
    </location>
</feature>
<comment type="caution">
    <text evidence="2">The sequence shown here is derived from an EMBL/GenBank/DDBJ whole genome shotgun (WGS) entry which is preliminary data.</text>
</comment>
<dbReference type="RefSeq" id="WP_150094535.1">
    <property type="nucleotide sequence ID" value="NZ_JBFUOH010000082.1"/>
</dbReference>
<dbReference type="EMBL" id="VWXX01000037">
    <property type="protein sequence ID" value="KAA6183051.1"/>
    <property type="molecule type" value="Genomic_DNA"/>
</dbReference>
<keyword evidence="3" id="KW-1185">Reference proteome</keyword>
<keyword evidence="1" id="KW-0732">Signal</keyword>
<accession>A0A5M8FIS4</accession>
<gene>
    <name evidence="2" type="ORF">F2Q65_16655</name>
</gene>
<name>A0A5M8FIS4_9GAMM</name>
<proteinExistence type="predicted"/>
<reference evidence="2 3" key="1">
    <citation type="submission" date="2019-09" db="EMBL/GenBank/DDBJ databases">
        <title>Whole-genome sequence of the purple sulfur bacterium Thiohalocapsa marina DSM 19078.</title>
        <authorList>
            <person name="Kyndt J.A."/>
            <person name="Meyer T.E."/>
        </authorList>
    </citation>
    <scope>NUCLEOTIDE SEQUENCE [LARGE SCALE GENOMIC DNA]</scope>
    <source>
        <strain evidence="2 3">DSM 19078</strain>
    </source>
</reference>
<organism evidence="2 3">
    <name type="scientific">Thiohalocapsa marina</name>
    <dbReference type="NCBI Taxonomy" id="424902"/>
    <lineage>
        <taxon>Bacteria</taxon>
        <taxon>Pseudomonadati</taxon>
        <taxon>Pseudomonadota</taxon>
        <taxon>Gammaproteobacteria</taxon>
        <taxon>Chromatiales</taxon>
        <taxon>Chromatiaceae</taxon>
        <taxon>Thiohalocapsa</taxon>
    </lineage>
</organism>
<feature type="signal peptide" evidence="1">
    <location>
        <begin position="1"/>
        <end position="28"/>
    </location>
</feature>
<dbReference type="AlphaFoldDB" id="A0A5M8FIS4"/>
<sequence length="169" mass="16740">MSMNTSTRIRISALTTAMTMVLSAGAMAASTGDQTVTYTVPEMADIVISGSPGAMTITAPAAGADPAPVTDATTSWSVTSNAGTDAKKLTAALDADMATGLTLKVTVTAPDGAASSQQTLTAAGVDVVTGIDSVSETGLGIEYELTATVEAAAATSVEKTVTFTLVDAI</sequence>
<protein>
    <recommendedName>
        <fullName evidence="4">DUF4402 domain-containing protein</fullName>
    </recommendedName>
</protein>
<evidence type="ECO:0000313" key="3">
    <source>
        <dbReference type="Proteomes" id="UP000322981"/>
    </source>
</evidence>
<evidence type="ECO:0008006" key="4">
    <source>
        <dbReference type="Google" id="ProtNLM"/>
    </source>
</evidence>
<evidence type="ECO:0000313" key="2">
    <source>
        <dbReference type="EMBL" id="KAA6183051.1"/>
    </source>
</evidence>
<evidence type="ECO:0000256" key="1">
    <source>
        <dbReference type="SAM" id="SignalP"/>
    </source>
</evidence>
<dbReference type="Proteomes" id="UP000322981">
    <property type="component" value="Unassembled WGS sequence"/>
</dbReference>